<accession>A0A162CZW8</accession>
<dbReference type="PANTHER" id="PTHR46791">
    <property type="entry name" value="EXPRESSED PROTEIN"/>
    <property type="match status" value="1"/>
</dbReference>
<sequence>MINARGVNRKCFRTGTSVHNQRIEHLWKDLIERCTTTFMDMFEETDDILDVDCEIDLFCLHLVGYDLIQRSLQTFREA</sequence>
<dbReference type="InterPro" id="IPR058913">
    <property type="entry name" value="Integrase_dom_put"/>
</dbReference>
<dbReference type="AlphaFoldDB" id="A0A162CZW8"/>
<dbReference type="OrthoDB" id="6333513at2759"/>
<evidence type="ECO:0000259" key="1">
    <source>
        <dbReference type="Pfam" id="PF24764"/>
    </source>
</evidence>
<evidence type="ECO:0000313" key="2">
    <source>
        <dbReference type="EMBL" id="KZS01554.1"/>
    </source>
</evidence>
<proteinExistence type="predicted"/>
<dbReference type="Pfam" id="PF24764">
    <property type="entry name" value="rva_4"/>
    <property type="match status" value="1"/>
</dbReference>
<dbReference type="EMBL" id="LRGB01006620">
    <property type="protein sequence ID" value="KZS01554.1"/>
    <property type="molecule type" value="Genomic_DNA"/>
</dbReference>
<dbReference type="PANTHER" id="PTHR46791:SF5">
    <property type="entry name" value="CLR5 DOMAIN-CONTAINING PROTEIN-RELATED"/>
    <property type="match status" value="1"/>
</dbReference>
<dbReference type="Proteomes" id="UP000076858">
    <property type="component" value="Unassembled WGS sequence"/>
</dbReference>
<dbReference type="STRING" id="35525.A0A162CZW8"/>
<feature type="domain" description="Integrase core" evidence="1">
    <location>
        <begin position="2"/>
        <end position="77"/>
    </location>
</feature>
<comment type="caution">
    <text evidence="2">The sequence shown here is derived from an EMBL/GenBank/DDBJ whole genome shotgun (WGS) entry which is preliminary data.</text>
</comment>
<evidence type="ECO:0000313" key="3">
    <source>
        <dbReference type="Proteomes" id="UP000076858"/>
    </source>
</evidence>
<organism evidence="2 3">
    <name type="scientific">Daphnia magna</name>
    <dbReference type="NCBI Taxonomy" id="35525"/>
    <lineage>
        <taxon>Eukaryota</taxon>
        <taxon>Metazoa</taxon>
        <taxon>Ecdysozoa</taxon>
        <taxon>Arthropoda</taxon>
        <taxon>Crustacea</taxon>
        <taxon>Branchiopoda</taxon>
        <taxon>Diplostraca</taxon>
        <taxon>Cladocera</taxon>
        <taxon>Anomopoda</taxon>
        <taxon>Daphniidae</taxon>
        <taxon>Daphnia</taxon>
    </lineage>
</organism>
<gene>
    <name evidence="2" type="ORF">APZ42_001750</name>
</gene>
<reference evidence="2 3" key="1">
    <citation type="submission" date="2016-03" db="EMBL/GenBank/DDBJ databases">
        <title>EvidentialGene: Evidence-directed Construction of Genes on Genomes.</title>
        <authorList>
            <person name="Gilbert D.G."/>
            <person name="Choi J.-H."/>
            <person name="Mockaitis K."/>
            <person name="Colbourne J."/>
            <person name="Pfrender M."/>
        </authorList>
    </citation>
    <scope>NUCLEOTIDE SEQUENCE [LARGE SCALE GENOMIC DNA]</scope>
    <source>
        <strain evidence="2 3">Xinb3</strain>
        <tissue evidence="2">Complete organism</tissue>
    </source>
</reference>
<name>A0A162CZW8_9CRUS</name>
<keyword evidence="3" id="KW-1185">Reference proteome</keyword>
<protein>
    <recommendedName>
        <fullName evidence="1">Integrase core domain-containing protein</fullName>
    </recommendedName>
</protein>